<organism evidence="1 2">
    <name type="scientific">Defluviimonas salinarum</name>
    <dbReference type="NCBI Taxonomy" id="2992147"/>
    <lineage>
        <taxon>Bacteria</taxon>
        <taxon>Pseudomonadati</taxon>
        <taxon>Pseudomonadota</taxon>
        <taxon>Alphaproteobacteria</taxon>
        <taxon>Rhodobacterales</taxon>
        <taxon>Paracoccaceae</taxon>
        <taxon>Albidovulum</taxon>
    </lineage>
</organism>
<proteinExistence type="predicted"/>
<accession>A0ABT3J5P1</accession>
<sequence>MESNPEASAQMMDGLITIGPVKGINGTDFLRRMLKYNLHVARDEGAAYSARGTRDGFVITAQGPGVLGYLVDRDGLEASRSDLEDFARRLIAPGQDILIEGWHMTGDDEKLLCRTVICHGGDMVTVTPIRKLIGAGALRRSAAEPPRAGRFEFEP</sequence>
<dbReference type="Proteomes" id="UP001207582">
    <property type="component" value="Unassembled WGS sequence"/>
</dbReference>
<evidence type="ECO:0000313" key="2">
    <source>
        <dbReference type="Proteomes" id="UP001207582"/>
    </source>
</evidence>
<evidence type="ECO:0000313" key="1">
    <source>
        <dbReference type="EMBL" id="MCW3782981.1"/>
    </source>
</evidence>
<dbReference type="EMBL" id="JAPDOG010000014">
    <property type="protein sequence ID" value="MCW3782981.1"/>
    <property type="molecule type" value="Genomic_DNA"/>
</dbReference>
<gene>
    <name evidence="1" type="ORF">OM960_15640</name>
</gene>
<name>A0ABT3J5P1_9RHOB</name>
<protein>
    <submittedName>
        <fullName evidence="1">Uncharacterized protein</fullName>
    </submittedName>
</protein>
<comment type="caution">
    <text evidence="1">The sequence shown here is derived from an EMBL/GenBank/DDBJ whole genome shotgun (WGS) entry which is preliminary data.</text>
</comment>
<keyword evidence="2" id="KW-1185">Reference proteome</keyword>
<reference evidence="1 2" key="1">
    <citation type="submission" date="2022-10" db="EMBL/GenBank/DDBJ databases">
        <title>Defluviimonas sp. CAU 1641 isolated from mud.</title>
        <authorList>
            <person name="Kim W."/>
        </authorList>
    </citation>
    <scope>NUCLEOTIDE SEQUENCE [LARGE SCALE GENOMIC DNA]</scope>
    <source>
        <strain evidence="1 2">CAU 1641</strain>
    </source>
</reference>